<dbReference type="InterPro" id="IPR005467">
    <property type="entry name" value="His_kinase_dom"/>
</dbReference>
<name>A0A852WA76_9MICO</name>
<keyword evidence="9" id="KW-0472">Membrane</keyword>
<evidence type="ECO:0000256" key="1">
    <source>
        <dbReference type="ARBA" id="ARBA00000085"/>
    </source>
</evidence>
<dbReference type="InterPro" id="IPR003661">
    <property type="entry name" value="HisK_dim/P_dom"/>
</dbReference>
<evidence type="ECO:0000256" key="8">
    <source>
        <dbReference type="ARBA" id="ARBA00022989"/>
    </source>
</evidence>
<gene>
    <name evidence="11" type="ORF">BJ986_000624</name>
</gene>
<evidence type="ECO:0000313" key="11">
    <source>
        <dbReference type="EMBL" id="NYG06137.1"/>
    </source>
</evidence>
<evidence type="ECO:0000256" key="3">
    <source>
        <dbReference type="ARBA" id="ARBA00012438"/>
    </source>
</evidence>
<dbReference type="PANTHER" id="PTHR45436">
    <property type="entry name" value="SENSOR HISTIDINE KINASE YKOH"/>
    <property type="match status" value="1"/>
</dbReference>
<dbReference type="Pfam" id="PF00512">
    <property type="entry name" value="HisKA"/>
    <property type="match status" value="1"/>
</dbReference>
<evidence type="ECO:0000313" key="12">
    <source>
        <dbReference type="Proteomes" id="UP000573599"/>
    </source>
</evidence>
<dbReference type="Gene3D" id="3.30.565.10">
    <property type="entry name" value="Histidine kinase-like ATPase, C-terminal domain"/>
    <property type="match status" value="1"/>
</dbReference>
<keyword evidence="4" id="KW-0597">Phosphoprotein</keyword>
<feature type="domain" description="Histidine kinase" evidence="10">
    <location>
        <begin position="143"/>
        <end position="340"/>
    </location>
</feature>
<dbReference type="RefSeq" id="WP_179420671.1">
    <property type="nucleotide sequence ID" value="NZ_JACCAB010000001.1"/>
</dbReference>
<comment type="subcellular location">
    <subcellularLocation>
        <location evidence="2">Cell membrane</location>
    </subcellularLocation>
</comment>
<proteinExistence type="predicted"/>
<comment type="catalytic activity">
    <reaction evidence="1">
        <text>ATP + protein L-histidine = ADP + protein N-phospho-L-histidine.</text>
        <dbReference type="EC" id="2.7.13.3"/>
    </reaction>
</comment>
<reference evidence="11 12" key="1">
    <citation type="submission" date="2020-07" db="EMBL/GenBank/DDBJ databases">
        <title>Sequencing the genomes of 1000 actinobacteria strains.</title>
        <authorList>
            <person name="Klenk H.-P."/>
        </authorList>
    </citation>
    <scope>NUCLEOTIDE SEQUENCE [LARGE SCALE GENOMIC DNA]</scope>
    <source>
        <strain evidence="11 12">DSM 23987</strain>
    </source>
</reference>
<dbReference type="InterPro" id="IPR036097">
    <property type="entry name" value="HisK_dim/P_sf"/>
</dbReference>
<keyword evidence="7 11" id="KW-0418">Kinase</keyword>
<dbReference type="SUPFAM" id="SSF55874">
    <property type="entry name" value="ATPase domain of HSP90 chaperone/DNA topoisomerase II/histidine kinase"/>
    <property type="match status" value="1"/>
</dbReference>
<dbReference type="GO" id="GO:0000155">
    <property type="term" value="F:phosphorelay sensor kinase activity"/>
    <property type="evidence" value="ECO:0007669"/>
    <property type="project" value="InterPro"/>
</dbReference>
<evidence type="ECO:0000259" key="10">
    <source>
        <dbReference type="PROSITE" id="PS50109"/>
    </source>
</evidence>
<accession>A0A852WA76</accession>
<dbReference type="PANTHER" id="PTHR45436:SF5">
    <property type="entry name" value="SENSOR HISTIDINE KINASE TRCS"/>
    <property type="match status" value="1"/>
</dbReference>
<evidence type="ECO:0000256" key="2">
    <source>
        <dbReference type="ARBA" id="ARBA00004236"/>
    </source>
</evidence>
<dbReference type="CDD" id="cd00082">
    <property type="entry name" value="HisKA"/>
    <property type="match status" value="1"/>
</dbReference>
<dbReference type="Gene3D" id="1.10.287.130">
    <property type="match status" value="1"/>
</dbReference>
<dbReference type="InterPro" id="IPR003594">
    <property type="entry name" value="HATPase_dom"/>
</dbReference>
<dbReference type="AlphaFoldDB" id="A0A852WA76"/>
<sequence>MSRTHRVAGRPAVPARLAWPAWVVGLVVLAALVIGVGVMELATGGRLPFGATELESLPGWVWGAVVGSVTSGVFVARTHVLKSQHRRSLEALQSHAELLDEMSPNGREPQPVAGLAAEVLAAMNLSALRLRGQLAQERAFGGQAAHQLRTPLTALGLALEELTMHPETPRRLRADLHRCRQEVDRLADIVADLLALARRGALPAGTFQTDPAVVAIHATRRWESSARAVGREVRVAGPLPDCQVSAPTGPPSQVLDVLIDNALKHGAGDVEVSVDAWADRVRLRVVDQGTPERFGAGHSASPGEGMGLRVAEKLAAACGGRVVRALHPTTAFDLVLPRYAPEPSAVRVPTGRQARD</sequence>
<dbReference type="SMART" id="SM00387">
    <property type="entry name" value="HATPase_c"/>
    <property type="match status" value="1"/>
</dbReference>
<keyword evidence="6 9" id="KW-0812">Transmembrane</keyword>
<evidence type="ECO:0000256" key="6">
    <source>
        <dbReference type="ARBA" id="ARBA00022692"/>
    </source>
</evidence>
<dbReference type="PROSITE" id="PS50109">
    <property type="entry name" value="HIS_KIN"/>
    <property type="match status" value="1"/>
</dbReference>
<dbReference type="EMBL" id="JACCAB010000001">
    <property type="protein sequence ID" value="NYG06137.1"/>
    <property type="molecule type" value="Genomic_DNA"/>
</dbReference>
<dbReference type="InterPro" id="IPR036890">
    <property type="entry name" value="HATPase_C_sf"/>
</dbReference>
<keyword evidence="5" id="KW-0808">Transferase</keyword>
<dbReference type="Pfam" id="PF02518">
    <property type="entry name" value="HATPase_c"/>
    <property type="match status" value="1"/>
</dbReference>
<dbReference type="GO" id="GO:0005886">
    <property type="term" value="C:plasma membrane"/>
    <property type="evidence" value="ECO:0007669"/>
    <property type="project" value="UniProtKB-SubCell"/>
</dbReference>
<comment type="caution">
    <text evidence="11">The sequence shown here is derived from an EMBL/GenBank/DDBJ whole genome shotgun (WGS) entry which is preliminary data.</text>
</comment>
<evidence type="ECO:0000256" key="7">
    <source>
        <dbReference type="ARBA" id="ARBA00022777"/>
    </source>
</evidence>
<evidence type="ECO:0000256" key="4">
    <source>
        <dbReference type="ARBA" id="ARBA00022553"/>
    </source>
</evidence>
<dbReference type="EC" id="2.7.13.3" evidence="3"/>
<dbReference type="SMART" id="SM00388">
    <property type="entry name" value="HisKA"/>
    <property type="match status" value="1"/>
</dbReference>
<protein>
    <recommendedName>
        <fullName evidence="3">histidine kinase</fullName>
        <ecNumber evidence="3">2.7.13.3</ecNumber>
    </recommendedName>
</protein>
<feature type="transmembrane region" description="Helical" evidence="9">
    <location>
        <begin position="21"/>
        <end position="39"/>
    </location>
</feature>
<dbReference type="SUPFAM" id="SSF47384">
    <property type="entry name" value="Homodimeric domain of signal transducing histidine kinase"/>
    <property type="match status" value="1"/>
</dbReference>
<feature type="transmembrane region" description="Helical" evidence="9">
    <location>
        <begin position="59"/>
        <end position="80"/>
    </location>
</feature>
<evidence type="ECO:0000256" key="5">
    <source>
        <dbReference type="ARBA" id="ARBA00022679"/>
    </source>
</evidence>
<keyword evidence="8 9" id="KW-1133">Transmembrane helix</keyword>
<keyword evidence="12" id="KW-1185">Reference proteome</keyword>
<evidence type="ECO:0000256" key="9">
    <source>
        <dbReference type="SAM" id="Phobius"/>
    </source>
</evidence>
<dbReference type="Proteomes" id="UP000573599">
    <property type="component" value="Unassembled WGS sequence"/>
</dbReference>
<organism evidence="11 12">
    <name type="scientific">Pedococcus badiiscoriae</name>
    <dbReference type="NCBI Taxonomy" id="642776"/>
    <lineage>
        <taxon>Bacteria</taxon>
        <taxon>Bacillati</taxon>
        <taxon>Actinomycetota</taxon>
        <taxon>Actinomycetes</taxon>
        <taxon>Micrococcales</taxon>
        <taxon>Intrasporangiaceae</taxon>
        <taxon>Pedococcus</taxon>
    </lineage>
</organism>
<dbReference type="InterPro" id="IPR050428">
    <property type="entry name" value="TCS_sensor_his_kinase"/>
</dbReference>